<dbReference type="EMBL" id="MHIC01000012">
    <property type="protein sequence ID" value="OGY45683.1"/>
    <property type="molecule type" value="Genomic_DNA"/>
</dbReference>
<dbReference type="Proteomes" id="UP000176241">
    <property type="component" value="Unassembled WGS sequence"/>
</dbReference>
<protein>
    <submittedName>
        <fullName evidence="2">Uncharacterized protein</fullName>
    </submittedName>
</protein>
<comment type="caution">
    <text evidence="2">The sequence shown here is derived from an EMBL/GenBank/DDBJ whole genome shotgun (WGS) entry which is preliminary data.</text>
</comment>
<dbReference type="AlphaFoldDB" id="A0A1G1Y004"/>
<organism evidence="2 3">
    <name type="scientific">Candidatus Buchananbacteria bacterium RIFCSPHIGHO2_01_FULL_39_8</name>
    <dbReference type="NCBI Taxonomy" id="1797533"/>
    <lineage>
        <taxon>Bacteria</taxon>
        <taxon>Candidatus Buchananiibacteriota</taxon>
    </lineage>
</organism>
<gene>
    <name evidence="2" type="ORF">A2731_00830</name>
</gene>
<evidence type="ECO:0000313" key="3">
    <source>
        <dbReference type="Proteomes" id="UP000176241"/>
    </source>
</evidence>
<dbReference type="STRING" id="1797533.A2731_00830"/>
<evidence type="ECO:0000313" key="2">
    <source>
        <dbReference type="EMBL" id="OGY45683.1"/>
    </source>
</evidence>
<evidence type="ECO:0000256" key="1">
    <source>
        <dbReference type="SAM" id="MobiDB-lite"/>
    </source>
</evidence>
<proteinExistence type="predicted"/>
<name>A0A1G1Y004_9BACT</name>
<sequence>MPREFGPSPEEMGIPSEESKDSIFERGNIRINRENVFDPFQFETSALIVEELAPYMDEKVDIGFKEMKASNVGFNSRLNPEFRDEGYRDKIAMNPSYKDQIELPGYLLHELGHSFEGKLRAVADAEGLEILPDGVHDDEKGFDADFHADLVAAYILEPGAIDQNEKLPLLKNTKTAIEKMFNGQDFSRLREDLNGMITEYKVKQERKYNGARGKGDLTEEEIEKIKPAWLKDGYDPTPFYMRVFSQIEEFARKKTSPEAEQDFTNQDEVRRILESGTEEELKRLQEFHNLSLEQIKLFGYYAKLRRETIKKMQSEIDERKKNNPVASEAELKMGAYNESIEPHIRKTVIALRGKGYNTTLSGFSGLDSQKIKIADNAFDGVRLDDEVVRKLQEKGIEVKIEPNTVSLTCSQEINLKQLEEAWRIIEKEIPDLGHPAEASLLPAAKIFRERQSELGRHL</sequence>
<feature type="region of interest" description="Disordered" evidence="1">
    <location>
        <begin position="1"/>
        <end position="20"/>
    </location>
</feature>
<accession>A0A1G1Y004</accession>
<reference evidence="2 3" key="1">
    <citation type="journal article" date="2016" name="Nat. Commun.">
        <title>Thousands of microbial genomes shed light on interconnected biogeochemical processes in an aquifer system.</title>
        <authorList>
            <person name="Anantharaman K."/>
            <person name="Brown C.T."/>
            <person name="Hug L.A."/>
            <person name="Sharon I."/>
            <person name="Castelle C.J."/>
            <person name="Probst A.J."/>
            <person name="Thomas B.C."/>
            <person name="Singh A."/>
            <person name="Wilkins M.J."/>
            <person name="Karaoz U."/>
            <person name="Brodie E.L."/>
            <person name="Williams K.H."/>
            <person name="Hubbard S.S."/>
            <person name="Banfield J.F."/>
        </authorList>
    </citation>
    <scope>NUCLEOTIDE SEQUENCE [LARGE SCALE GENOMIC DNA]</scope>
</reference>